<feature type="compositionally biased region" description="Basic and acidic residues" evidence="1">
    <location>
        <begin position="1"/>
        <end position="14"/>
    </location>
</feature>
<feature type="compositionally biased region" description="Basic and acidic residues" evidence="1">
    <location>
        <begin position="112"/>
        <end position="122"/>
    </location>
</feature>
<feature type="region of interest" description="Disordered" evidence="1">
    <location>
        <begin position="1"/>
        <end position="44"/>
    </location>
</feature>
<dbReference type="AlphaFoldDB" id="A0AAP0F4D7"/>
<gene>
    <name evidence="2" type="ORF">Scep_023849</name>
</gene>
<evidence type="ECO:0000313" key="3">
    <source>
        <dbReference type="Proteomes" id="UP001419268"/>
    </source>
</evidence>
<accession>A0AAP0F4D7</accession>
<proteinExistence type="predicted"/>
<protein>
    <submittedName>
        <fullName evidence="2">Uncharacterized protein</fullName>
    </submittedName>
</protein>
<reference evidence="2 3" key="1">
    <citation type="submission" date="2024-01" db="EMBL/GenBank/DDBJ databases">
        <title>Genome assemblies of Stephania.</title>
        <authorList>
            <person name="Yang L."/>
        </authorList>
    </citation>
    <scope>NUCLEOTIDE SEQUENCE [LARGE SCALE GENOMIC DNA]</scope>
    <source>
        <strain evidence="2">JXDWG</strain>
        <tissue evidence="2">Leaf</tissue>
    </source>
</reference>
<keyword evidence="3" id="KW-1185">Reference proteome</keyword>
<evidence type="ECO:0000256" key="1">
    <source>
        <dbReference type="SAM" id="MobiDB-lite"/>
    </source>
</evidence>
<organism evidence="2 3">
    <name type="scientific">Stephania cephalantha</name>
    <dbReference type="NCBI Taxonomy" id="152367"/>
    <lineage>
        <taxon>Eukaryota</taxon>
        <taxon>Viridiplantae</taxon>
        <taxon>Streptophyta</taxon>
        <taxon>Embryophyta</taxon>
        <taxon>Tracheophyta</taxon>
        <taxon>Spermatophyta</taxon>
        <taxon>Magnoliopsida</taxon>
        <taxon>Ranunculales</taxon>
        <taxon>Menispermaceae</taxon>
        <taxon>Menispermoideae</taxon>
        <taxon>Cissampelideae</taxon>
        <taxon>Stephania</taxon>
    </lineage>
</organism>
<feature type="compositionally biased region" description="Low complexity" evidence="1">
    <location>
        <begin position="68"/>
        <end position="83"/>
    </location>
</feature>
<feature type="region of interest" description="Disordered" evidence="1">
    <location>
        <begin position="58"/>
        <end position="161"/>
    </location>
</feature>
<comment type="caution">
    <text evidence="2">The sequence shown here is derived from an EMBL/GenBank/DDBJ whole genome shotgun (WGS) entry which is preliminary data.</text>
</comment>
<sequence>MRERRPRERERGEGARGQQLRRRTRQNRTSADDALRATRRPRTAARLTAVAPVQWRANEETDARGARARVATARRGGAMTATTVSGTIGEGDVDPNSDADGFGMAVWLSSGADERQKKRADEQAGSSARAWARGNSVEQRRGGALPGRSIPDETTTVDKAL</sequence>
<evidence type="ECO:0000313" key="2">
    <source>
        <dbReference type="EMBL" id="KAK9100419.1"/>
    </source>
</evidence>
<dbReference type="Proteomes" id="UP001419268">
    <property type="component" value="Unassembled WGS sequence"/>
</dbReference>
<name>A0AAP0F4D7_9MAGN</name>
<dbReference type="EMBL" id="JBBNAG010000010">
    <property type="protein sequence ID" value="KAK9100419.1"/>
    <property type="molecule type" value="Genomic_DNA"/>
</dbReference>